<dbReference type="GeneID" id="24563632"/>
<organism evidence="8 9">
    <name type="scientific">Babesia bigemina</name>
    <dbReference type="NCBI Taxonomy" id="5866"/>
    <lineage>
        <taxon>Eukaryota</taxon>
        <taxon>Sar</taxon>
        <taxon>Alveolata</taxon>
        <taxon>Apicomplexa</taxon>
        <taxon>Aconoidasida</taxon>
        <taxon>Piroplasmida</taxon>
        <taxon>Babesiidae</taxon>
        <taxon>Babesia</taxon>
    </lineage>
</organism>
<keyword evidence="3 6" id="KW-0812">Transmembrane</keyword>
<dbReference type="InterPro" id="IPR011701">
    <property type="entry name" value="MFS"/>
</dbReference>
<dbReference type="OrthoDB" id="366767at2759"/>
<evidence type="ECO:0000256" key="1">
    <source>
        <dbReference type="ARBA" id="ARBA00004651"/>
    </source>
</evidence>
<evidence type="ECO:0000256" key="3">
    <source>
        <dbReference type="ARBA" id="ARBA00022692"/>
    </source>
</evidence>
<keyword evidence="5 6" id="KW-0472">Membrane</keyword>
<protein>
    <recommendedName>
        <fullName evidence="7">Major facilitator superfamily (MFS) profile domain-containing protein</fullName>
    </recommendedName>
</protein>
<feature type="transmembrane region" description="Helical" evidence="6">
    <location>
        <begin position="88"/>
        <end position="106"/>
    </location>
</feature>
<dbReference type="PANTHER" id="PTHR43124">
    <property type="entry name" value="PURINE EFFLUX PUMP PBUE"/>
    <property type="match status" value="1"/>
</dbReference>
<comment type="subcellular location">
    <subcellularLocation>
        <location evidence="1">Cell membrane</location>
        <topology evidence="1">Multi-pass membrane protein</topology>
    </subcellularLocation>
</comment>
<dbReference type="STRING" id="5866.A0A061D2U0"/>
<evidence type="ECO:0000256" key="5">
    <source>
        <dbReference type="ARBA" id="ARBA00023136"/>
    </source>
</evidence>
<dbReference type="SUPFAM" id="SSF103473">
    <property type="entry name" value="MFS general substrate transporter"/>
    <property type="match status" value="1"/>
</dbReference>
<evidence type="ECO:0000256" key="4">
    <source>
        <dbReference type="ARBA" id="ARBA00022989"/>
    </source>
</evidence>
<feature type="domain" description="Major facilitator superfamily (MFS) profile" evidence="7">
    <location>
        <begin position="23"/>
        <end position="172"/>
    </location>
</feature>
<dbReference type="InterPro" id="IPR020846">
    <property type="entry name" value="MFS_dom"/>
</dbReference>
<keyword evidence="4 6" id="KW-1133">Transmembrane helix</keyword>
<dbReference type="Proteomes" id="UP000033188">
    <property type="component" value="Chromosome 2"/>
</dbReference>
<dbReference type="InterPro" id="IPR036259">
    <property type="entry name" value="MFS_trans_sf"/>
</dbReference>
<dbReference type="Pfam" id="PF07690">
    <property type="entry name" value="MFS_1"/>
    <property type="match status" value="1"/>
</dbReference>
<dbReference type="KEGG" id="bbig:BBBOND_0202480"/>
<sequence length="172" mass="19151">MADSETQNSQTKKQPEKTYEGFARILYNFVSLVEGYDQQMLPMCMRAFEITLGVSQSQLSTMATMSTMSQLGCCLIWGILVDNNDPQYVLAAGLLVVGMASILLSTASHYKVILFLRFLHGFAFACIYPSQQRIVSDSQDESKFSMATTAGVRLMLCWDICGSWLVSPLHYG</sequence>
<proteinExistence type="predicted"/>
<keyword evidence="2" id="KW-1003">Cell membrane</keyword>
<evidence type="ECO:0000313" key="9">
    <source>
        <dbReference type="Proteomes" id="UP000033188"/>
    </source>
</evidence>
<dbReference type="InterPro" id="IPR050189">
    <property type="entry name" value="MFS_Efflux_Transporters"/>
</dbReference>
<dbReference type="PROSITE" id="PS50850">
    <property type="entry name" value="MFS"/>
    <property type="match status" value="1"/>
</dbReference>
<dbReference type="RefSeq" id="XP_012767277.1">
    <property type="nucleotide sequence ID" value="XM_012911823.1"/>
</dbReference>
<evidence type="ECO:0000256" key="6">
    <source>
        <dbReference type="SAM" id="Phobius"/>
    </source>
</evidence>
<dbReference type="VEuPathDB" id="PiroplasmaDB:BBBOND_0202480"/>
<dbReference type="Gene3D" id="1.20.1250.20">
    <property type="entry name" value="MFS general substrate transporter like domains"/>
    <property type="match status" value="1"/>
</dbReference>
<name>A0A061D2U0_BABBI</name>
<gene>
    <name evidence="8" type="ORF">BBBOND_0202480</name>
</gene>
<dbReference type="EMBL" id="LK391708">
    <property type="protein sequence ID" value="CDR95091.1"/>
    <property type="molecule type" value="Genomic_DNA"/>
</dbReference>
<evidence type="ECO:0000313" key="8">
    <source>
        <dbReference type="EMBL" id="CDR95091.1"/>
    </source>
</evidence>
<evidence type="ECO:0000256" key="2">
    <source>
        <dbReference type="ARBA" id="ARBA00022475"/>
    </source>
</evidence>
<keyword evidence="9" id="KW-1185">Reference proteome</keyword>
<dbReference type="PANTHER" id="PTHR43124:SF3">
    <property type="entry name" value="CHLORAMPHENICOL EFFLUX PUMP RV0191"/>
    <property type="match status" value="1"/>
</dbReference>
<dbReference type="GO" id="GO:0022857">
    <property type="term" value="F:transmembrane transporter activity"/>
    <property type="evidence" value="ECO:0007669"/>
    <property type="project" value="InterPro"/>
</dbReference>
<evidence type="ECO:0000259" key="7">
    <source>
        <dbReference type="PROSITE" id="PS50850"/>
    </source>
</evidence>
<dbReference type="AlphaFoldDB" id="A0A061D2U0"/>
<accession>A0A061D2U0</accession>
<feature type="transmembrane region" description="Helical" evidence="6">
    <location>
        <begin position="62"/>
        <end position="81"/>
    </location>
</feature>
<reference evidence="9" key="1">
    <citation type="submission" date="2014-06" db="EMBL/GenBank/DDBJ databases">
        <authorList>
            <person name="Aslett M."/>
            <person name="De Silva N."/>
        </authorList>
    </citation>
    <scope>NUCLEOTIDE SEQUENCE [LARGE SCALE GENOMIC DNA]</scope>
    <source>
        <strain evidence="9">Bond</strain>
    </source>
</reference>
<dbReference type="GO" id="GO:0005886">
    <property type="term" value="C:plasma membrane"/>
    <property type="evidence" value="ECO:0007669"/>
    <property type="project" value="UniProtKB-SubCell"/>
</dbReference>